<organism evidence="7 8">
    <name type="scientific">Trematosphaeria pertusa</name>
    <dbReference type="NCBI Taxonomy" id="390896"/>
    <lineage>
        <taxon>Eukaryota</taxon>
        <taxon>Fungi</taxon>
        <taxon>Dikarya</taxon>
        <taxon>Ascomycota</taxon>
        <taxon>Pezizomycotina</taxon>
        <taxon>Dothideomycetes</taxon>
        <taxon>Pleosporomycetidae</taxon>
        <taxon>Pleosporales</taxon>
        <taxon>Massarineae</taxon>
        <taxon>Trematosphaeriaceae</taxon>
        <taxon>Trematosphaeria</taxon>
    </lineage>
</organism>
<name>A0A6A6J4U3_9PLEO</name>
<protein>
    <submittedName>
        <fullName evidence="7">Uncharacterized protein</fullName>
    </submittedName>
</protein>
<dbReference type="InterPro" id="IPR038213">
    <property type="entry name" value="IFI6/IFI27-like_sf"/>
</dbReference>
<comment type="subcellular location">
    <subcellularLocation>
        <location evidence="1">Membrane</location>
        <topology evidence="1">Multi-pass membrane protein</topology>
    </subcellularLocation>
</comment>
<keyword evidence="5" id="KW-0472">Membrane</keyword>
<evidence type="ECO:0000313" key="7">
    <source>
        <dbReference type="EMBL" id="KAF2257387.1"/>
    </source>
</evidence>
<dbReference type="PANTHER" id="PTHR16932">
    <property type="entry name" value="INTERFERON ALPHA-INDUCIBLE PROTEIN 27"/>
    <property type="match status" value="1"/>
</dbReference>
<evidence type="ECO:0000256" key="5">
    <source>
        <dbReference type="ARBA" id="ARBA00023136"/>
    </source>
</evidence>
<evidence type="ECO:0000313" key="8">
    <source>
        <dbReference type="Proteomes" id="UP000800094"/>
    </source>
</evidence>
<evidence type="ECO:0000256" key="1">
    <source>
        <dbReference type="ARBA" id="ARBA00004141"/>
    </source>
</evidence>
<evidence type="ECO:0000256" key="3">
    <source>
        <dbReference type="ARBA" id="ARBA00022692"/>
    </source>
</evidence>
<dbReference type="GO" id="GO:0016020">
    <property type="term" value="C:membrane"/>
    <property type="evidence" value="ECO:0007669"/>
    <property type="project" value="UniProtKB-SubCell"/>
</dbReference>
<dbReference type="GeneID" id="54581088"/>
<dbReference type="EMBL" id="ML987189">
    <property type="protein sequence ID" value="KAF2257387.1"/>
    <property type="molecule type" value="Genomic_DNA"/>
</dbReference>
<reference evidence="7" key="1">
    <citation type="journal article" date="2020" name="Stud. Mycol.">
        <title>101 Dothideomycetes genomes: a test case for predicting lifestyles and emergence of pathogens.</title>
        <authorList>
            <person name="Haridas S."/>
            <person name="Albert R."/>
            <person name="Binder M."/>
            <person name="Bloem J."/>
            <person name="Labutti K."/>
            <person name="Salamov A."/>
            <person name="Andreopoulos B."/>
            <person name="Baker S."/>
            <person name="Barry K."/>
            <person name="Bills G."/>
            <person name="Bluhm B."/>
            <person name="Cannon C."/>
            <person name="Castanera R."/>
            <person name="Culley D."/>
            <person name="Daum C."/>
            <person name="Ezra D."/>
            <person name="Gonzalez J."/>
            <person name="Henrissat B."/>
            <person name="Kuo A."/>
            <person name="Liang C."/>
            <person name="Lipzen A."/>
            <person name="Lutzoni F."/>
            <person name="Magnuson J."/>
            <person name="Mondo S."/>
            <person name="Nolan M."/>
            <person name="Ohm R."/>
            <person name="Pangilinan J."/>
            <person name="Park H.-J."/>
            <person name="Ramirez L."/>
            <person name="Alfaro M."/>
            <person name="Sun H."/>
            <person name="Tritt A."/>
            <person name="Yoshinaga Y."/>
            <person name="Zwiers L.-H."/>
            <person name="Turgeon B."/>
            <person name="Goodwin S."/>
            <person name="Spatafora J."/>
            <person name="Crous P."/>
            <person name="Grigoriev I."/>
        </authorList>
    </citation>
    <scope>NUCLEOTIDE SEQUENCE</scope>
    <source>
        <strain evidence="7">CBS 122368</strain>
    </source>
</reference>
<evidence type="ECO:0000256" key="4">
    <source>
        <dbReference type="ARBA" id="ARBA00022989"/>
    </source>
</evidence>
<dbReference type="Proteomes" id="UP000800094">
    <property type="component" value="Unassembled WGS sequence"/>
</dbReference>
<keyword evidence="4" id="KW-1133">Transmembrane helix</keyword>
<accession>A0A6A6J4U3</accession>
<dbReference type="AlphaFoldDB" id="A0A6A6J4U3"/>
<comment type="similarity">
    <text evidence="2">Belongs to the IFI6/IFI27 family.</text>
</comment>
<dbReference type="OrthoDB" id="3794528at2759"/>
<sequence>MGLFEDALRTLDDISHEVGKHASHAAADVGKAVNGIGQEVNKHIDPATWSTLANFGEEAGKHVGATADDIWKALLGAGEEMGEKAGPLADDARHALAGLGQEAGKHIGGAVEDAKKIEWEKLPAEIKEWIEKHPGETAGLAAGVLAAPLAMAAVPPALAAVGFTAEGVALGSAAAGIQSGIGNVAVNSLFATLMSAGQGGAGLAAVQGVVGGVAGVAGVAGVGGAAVPVLMAAASDRKKEANESDNINEQKSAMDFKEGGDPDQEYADIQPGDLTANL</sequence>
<dbReference type="RefSeq" id="XP_033692391.1">
    <property type="nucleotide sequence ID" value="XM_033827758.1"/>
</dbReference>
<dbReference type="PANTHER" id="PTHR16932:SF18">
    <property type="entry name" value="INTERFERON, ALPHA-INDUCIBLE PROTEIN 27-LIKE 2"/>
    <property type="match status" value="1"/>
</dbReference>
<evidence type="ECO:0000256" key="6">
    <source>
        <dbReference type="SAM" id="MobiDB-lite"/>
    </source>
</evidence>
<keyword evidence="3" id="KW-0812">Transmembrane</keyword>
<dbReference type="Gene3D" id="6.10.110.10">
    <property type="match status" value="1"/>
</dbReference>
<keyword evidence="8" id="KW-1185">Reference proteome</keyword>
<evidence type="ECO:0000256" key="2">
    <source>
        <dbReference type="ARBA" id="ARBA00007262"/>
    </source>
</evidence>
<proteinExistence type="inferred from homology"/>
<feature type="region of interest" description="Disordered" evidence="6">
    <location>
        <begin position="236"/>
        <end position="278"/>
    </location>
</feature>
<gene>
    <name evidence="7" type="ORF">BU26DRAFT_514078</name>
</gene>
<dbReference type="InterPro" id="IPR009311">
    <property type="entry name" value="IFI6/IFI27-like"/>
</dbReference>